<accession>A0A5D3DRS5</accession>
<dbReference type="EMBL" id="SSTD01003480">
    <property type="protein sequence ID" value="TYK26323.1"/>
    <property type="molecule type" value="Genomic_DNA"/>
</dbReference>
<proteinExistence type="predicted"/>
<feature type="region of interest" description="Disordered" evidence="1">
    <location>
        <begin position="1"/>
        <end position="39"/>
    </location>
</feature>
<evidence type="ECO:0000313" key="5">
    <source>
        <dbReference type="Proteomes" id="UP000321947"/>
    </source>
</evidence>
<organism evidence="3 5">
    <name type="scientific">Cucumis melo var. makuwa</name>
    <name type="common">Oriental melon</name>
    <dbReference type="NCBI Taxonomy" id="1194695"/>
    <lineage>
        <taxon>Eukaryota</taxon>
        <taxon>Viridiplantae</taxon>
        <taxon>Streptophyta</taxon>
        <taxon>Embryophyta</taxon>
        <taxon>Tracheophyta</taxon>
        <taxon>Spermatophyta</taxon>
        <taxon>Magnoliopsida</taxon>
        <taxon>eudicotyledons</taxon>
        <taxon>Gunneridae</taxon>
        <taxon>Pentapetalae</taxon>
        <taxon>rosids</taxon>
        <taxon>fabids</taxon>
        <taxon>Cucurbitales</taxon>
        <taxon>Cucurbitaceae</taxon>
        <taxon>Benincaseae</taxon>
        <taxon>Cucumis</taxon>
    </lineage>
</organism>
<protein>
    <submittedName>
        <fullName evidence="3">Uncharacterized protein</fullName>
    </submittedName>
</protein>
<comment type="caution">
    <text evidence="3">The sequence shown here is derived from an EMBL/GenBank/DDBJ whole genome shotgun (WGS) entry which is preliminary data.</text>
</comment>
<evidence type="ECO:0000313" key="4">
    <source>
        <dbReference type="Proteomes" id="UP000321393"/>
    </source>
</evidence>
<evidence type="ECO:0000256" key="1">
    <source>
        <dbReference type="SAM" id="MobiDB-lite"/>
    </source>
</evidence>
<feature type="compositionally biased region" description="Basic and acidic residues" evidence="1">
    <location>
        <begin position="1"/>
        <end position="35"/>
    </location>
</feature>
<evidence type="ECO:0000313" key="3">
    <source>
        <dbReference type="EMBL" id="TYK26323.1"/>
    </source>
</evidence>
<name>A0A5D3DRS5_CUCMM</name>
<reference evidence="4 5" key="1">
    <citation type="submission" date="2019-08" db="EMBL/GenBank/DDBJ databases">
        <title>Draft genome sequences of two oriental melons (Cucumis melo L. var makuwa).</title>
        <authorList>
            <person name="Kwon S.-Y."/>
        </authorList>
    </citation>
    <scope>NUCLEOTIDE SEQUENCE [LARGE SCALE GENOMIC DNA]</scope>
    <source>
        <strain evidence="5">cv. Chang Bougi</strain>
        <strain evidence="4">cv. SW 3</strain>
        <tissue evidence="3">Leaf</tissue>
    </source>
</reference>
<evidence type="ECO:0000313" key="2">
    <source>
        <dbReference type="EMBL" id="KAA0067088.1"/>
    </source>
</evidence>
<dbReference type="EMBL" id="SSTE01000699">
    <property type="protein sequence ID" value="KAA0067088.1"/>
    <property type="molecule type" value="Genomic_DNA"/>
</dbReference>
<gene>
    <name evidence="3" type="ORF">E5676_scaffold14G001050</name>
    <name evidence="2" type="ORF">E6C27_scaffold38G001420</name>
</gene>
<dbReference type="Proteomes" id="UP000321947">
    <property type="component" value="Unassembled WGS sequence"/>
</dbReference>
<dbReference type="Proteomes" id="UP000321393">
    <property type="component" value="Unassembled WGS sequence"/>
</dbReference>
<dbReference type="AlphaFoldDB" id="A0A5D3DRS5"/>
<sequence>MGNRECAHNARMMEEKRKKKTEERREKEKAREKNGLLRQTFKEKKKNVLSSMEVKTKLAEIQNAKKKKQEMIVSLSEHVESVAARSKVVEHQELDRVDVVVKELSREIEGMSHWNQGHDL</sequence>